<name>A0A081B3Y2_PHYNI</name>
<protein>
    <submittedName>
        <fullName evidence="1">Uncharacterized protein</fullName>
    </submittedName>
</protein>
<evidence type="ECO:0000313" key="1">
    <source>
        <dbReference type="EMBL" id="ETO85843.1"/>
    </source>
</evidence>
<organism evidence="1 2">
    <name type="scientific">Phytophthora nicotianae P1976</name>
    <dbReference type="NCBI Taxonomy" id="1317066"/>
    <lineage>
        <taxon>Eukaryota</taxon>
        <taxon>Sar</taxon>
        <taxon>Stramenopiles</taxon>
        <taxon>Oomycota</taxon>
        <taxon>Peronosporomycetes</taxon>
        <taxon>Peronosporales</taxon>
        <taxon>Peronosporaceae</taxon>
        <taxon>Phytophthora</taxon>
    </lineage>
</organism>
<evidence type="ECO:0000313" key="2">
    <source>
        <dbReference type="Proteomes" id="UP000028582"/>
    </source>
</evidence>
<accession>A0A081B3Y2</accession>
<proteinExistence type="predicted"/>
<gene>
    <name evidence="1" type="ORF">F444_00545</name>
</gene>
<dbReference type="EMBL" id="ANJA01000120">
    <property type="protein sequence ID" value="ETO85843.1"/>
    <property type="molecule type" value="Genomic_DNA"/>
</dbReference>
<dbReference type="AlphaFoldDB" id="A0A081B3Y2"/>
<dbReference type="Proteomes" id="UP000028582">
    <property type="component" value="Unassembled WGS sequence"/>
</dbReference>
<sequence length="67" mass="7601">MKAILILARQTDTGVEGGVTGPVEKNLVLDCLMVANVKIWRTFSGFLGRRKEFHNRHYSRRGPDNTE</sequence>
<reference evidence="1 2" key="1">
    <citation type="submission" date="2013-11" db="EMBL/GenBank/DDBJ databases">
        <title>The Genome Sequence of Phytophthora parasitica P1976.</title>
        <authorList>
            <consortium name="The Broad Institute Genomics Platform"/>
            <person name="Russ C."/>
            <person name="Tyler B."/>
            <person name="Panabieres F."/>
            <person name="Shan W."/>
            <person name="Tripathy S."/>
            <person name="Grunwald N."/>
            <person name="Machado M."/>
            <person name="Johnson C.S."/>
            <person name="Walker B."/>
            <person name="Young S."/>
            <person name="Zeng Q."/>
            <person name="Gargeya S."/>
            <person name="Fitzgerald M."/>
            <person name="Haas B."/>
            <person name="Abouelleil A."/>
            <person name="Allen A.W."/>
            <person name="Alvarado L."/>
            <person name="Arachchi H.M."/>
            <person name="Berlin A.M."/>
            <person name="Chapman S.B."/>
            <person name="Gainer-Dewar J."/>
            <person name="Goldberg J."/>
            <person name="Griggs A."/>
            <person name="Gujja S."/>
            <person name="Hansen M."/>
            <person name="Howarth C."/>
            <person name="Imamovic A."/>
            <person name="Ireland A."/>
            <person name="Larimer J."/>
            <person name="McCowan C."/>
            <person name="Murphy C."/>
            <person name="Pearson M."/>
            <person name="Poon T.W."/>
            <person name="Priest M."/>
            <person name="Roberts A."/>
            <person name="Saif S."/>
            <person name="Shea T."/>
            <person name="Sisk P."/>
            <person name="Sykes S."/>
            <person name="Wortman J."/>
            <person name="Nusbaum C."/>
            <person name="Birren B."/>
        </authorList>
    </citation>
    <scope>NUCLEOTIDE SEQUENCE [LARGE SCALE GENOMIC DNA]</scope>
    <source>
        <strain evidence="1 2">P1976</strain>
    </source>
</reference>
<comment type="caution">
    <text evidence="1">The sequence shown here is derived from an EMBL/GenBank/DDBJ whole genome shotgun (WGS) entry which is preliminary data.</text>
</comment>